<evidence type="ECO:0000313" key="12">
    <source>
        <dbReference type="EMBL" id="GBP42839.1"/>
    </source>
</evidence>
<keyword evidence="6" id="KW-1133">Transmembrane helix</keyword>
<dbReference type="AlphaFoldDB" id="A0A4C1W256"/>
<evidence type="ECO:0000256" key="3">
    <source>
        <dbReference type="ARBA" id="ARBA00022475"/>
    </source>
</evidence>
<evidence type="ECO:0000313" key="13">
    <source>
        <dbReference type="EMBL" id="GBP44569.1"/>
    </source>
</evidence>
<evidence type="ECO:0000256" key="1">
    <source>
        <dbReference type="ARBA" id="ARBA00004162"/>
    </source>
</evidence>
<evidence type="ECO:0000256" key="2">
    <source>
        <dbReference type="ARBA" id="ARBA00022448"/>
    </source>
</evidence>
<dbReference type="InterPro" id="IPR051432">
    <property type="entry name" value="KCNMA1_auxiliary"/>
</dbReference>
<dbReference type="InterPro" id="IPR001611">
    <property type="entry name" value="Leu-rich_rpt"/>
</dbReference>
<dbReference type="EMBL" id="BGZK01000455">
    <property type="protein sequence ID" value="GBP44569.1"/>
    <property type="molecule type" value="Genomic_DNA"/>
</dbReference>
<keyword evidence="8" id="KW-0472">Membrane</keyword>
<gene>
    <name evidence="13" type="primary">bgn</name>
    <name evidence="13" type="ORF">EVAR_75026_1</name>
    <name evidence="12" type="ORF">EVAR_83358_1</name>
</gene>
<evidence type="ECO:0000256" key="5">
    <source>
        <dbReference type="ARBA" id="ARBA00022729"/>
    </source>
</evidence>
<keyword evidence="9" id="KW-1015">Disulfide bond</keyword>
<dbReference type="STRING" id="151549.A0A4C1W256"/>
<keyword evidence="5 11" id="KW-0732">Signal</keyword>
<keyword evidence="4" id="KW-0812">Transmembrane</keyword>
<dbReference type="Pfam" id="PF13855">
    <property type="entry name" value="LRR_8"/>
    <property type="match status" value="1"/>
</dbReference>
<evidence type="ECO:0000256" key="6">
    <source>
        <dbReference type="ARBA" id="ARBA00022989"/>
    </source>
</evidence>
<evidence type="ECO:0000313" key="14">
    <source>
        <dbReference type="Proteomes" id="UP000299102"/>
    </source>
</evidence>
<dbReference type="EMBL" id="BGZK01000424">
    <property type="protein sequence ID" value="GBP42839.1"/>
    <property type="molecule type" value="Genomic_DNA"/>
</dbReference>
<proteinExistence type="predicted"/>
<evidence type="ECO:0000256" key="4">
    <source>
        <dbReference type="ARBA" id="ARBA00022692"/>
    </source>
</evidence>
<sequence length="127" mass="14425">MASFAFISVLLAIGMGEAFNGDNFELECPDECDCHYFRINWVTDCSESNLTEVPYDELSKSVYILDLNGNNITHLKRFPGDIKMRRLQIADNRLTKVEKEAFAGLEYLIDVDLSGNNITYVDPESFV</sequence>
<protein>
    <submittedName>
        <fullName evidence="13">Biglycan</fullName>
    </submittedName>
</protein>
<comment type="subcellular location">
    <subcellularLocation>
        <location evidence="1">Cell membrane</location>
        <topology evidence="1">Single-pass membrane protein</topology>
    </subcellularLocation>
</comment>
<feature type="signal peptide" evidence="11">
    <location>
        <begin position="1"/>
        <end position="18"/>
    </location>
</feature>
<keyword evidence="3" id="KW-1003">Cell membrane</keyword>
<dbReference type="PANTHER" id="PTHR46473:SF10">
    <property type="entry name" value="LD45603P-RELATED"/>
    <property type="match status" value="1"/>
</dbReference>
<dbReference type="InterPro" id="IPR032675">
    <property type="entry name" value="LRR_dom_sf"/>
</dbReference>
<dbReference type="GO" id="GO:0034220">
    <property type="term" value="P:monoatomic ion transmembrane transport"/>
    <property type="evidence" value="ECO:0007669"/>
    <property type="project" value="UniProtKB-KW"/>
</dbReference>
<evidence type="ECO:0000256" key="11">
    <source>
        <dbReference type="SAM" id="SignalP"/>
    </source>
</evidence>
<dbReference type="Proteomes" id="UP000299102">
    <property type="component" value="Unassembled WGS sequence"/>
</dbReference>
<keyword evidence="7" id="KW-0406">Ion transport</keyword>
<dbReference type="GO" id="GO:0005886">
    <property type="term" value="C:plasma membrane"/>
    <property type="evidence" value="ECO:0007669"/>
    <property type="project" value="UniProtKB-SubCell"/>
</dbReference>
<dbReference type="Gene3D" id="3.80.10.10">
    <property type="entry name" value="Ribonuclease Inhibitor"/>
    <property type="match status" value="1"/>
</dbReference>
<evidence type="ECO:0000256" key="9">
    <source>
        <dbReference type="ARBA" id="ARBA00023157"/>
    </source>
</evidence>
<evidence type="ECO:0000256" key="7">
    <source>
        <dbReference type="ARBA" id="ARBA00023065"/>
    </source>
</evidence>
<accession>A0A4C1W256</accession>
<dbReference type="SUPFAM" id="SSF52058">
    <property type="entry name" value="L domain-like"/>
    <property type="match status" value="1"/>
</dbReference>
<dbReference type="OrthoDB" id="1416801at2759"/>
<keyword evidence="10" id="KW-0407">Ion channel</keyword>
<organism evidence="13 14">
    <name type="scientific">Eumeta variegata</name>
    <name type="common">Bagworm moth</name>
    <name type="synonym">Eumeta japonica</name>
    <dbReference type="NCBI Taxonomy" id="151549"/>
    <lineage>
        <taxon>Eukaryota</taxon>
        <taxon>Metazoa</taxon>
        <taxon>Ecdysozoa</taxon>
        <taxon>Arthropoda</taxon>
        <taxon>Hexapoda</taxon>
        <taxon>Insecta</taxon>
        <taxon>Pterygota</taxon>
        <taxon>Neoptera</taxon>
        <taxon>Endopterygota</taxon>
        <taxon>Lepidoptera</taxon>
        <taxon>Glossata</taxon>
        <taxon>Ditrysia</taxon>
        <taxon>Tineoidea</taxon>
        <taxon>Psychidae</taxon>
        <taxon>Oiketicinae</taxon>
        <taxon>Eumeta</taxon>
    </lineage>
</organism>
<comment type="caution">
    <text evidence="13">The sequence shown here is derived from an EMBL/GenBank/DDBJ whole genome shotgun (WGS) entry which is preliminary data.</text>
</comment>
<feature type="chain" id="PRO_5036356237" evidence="11">
    <location>
        <begin position="19"/>
        <end position="127"/>
    </location>
</feature>
<name>A0A4C1W256_EUMVA</name>
<evidence type="ECO:0000256" key="8">
    <source>
        <dbReference type="ARBA" id="ARBA00023136"/>
    </source>
</evidence>
<keyword evidence="2" id="KW-0813">Transport</keyword>
<evidence type="ECO:0000256" key="10">
    <source>
        <dbReference type="ARBA" id="ARBA00023303"/>
    </source>
</evidence>
<keyword evidence="14" id="KW-1185">Reference proteome</keyword>
<reference evidence="13 14" key="1">
    <citation type="journal article" date="2019" name="Commun. Biol.">
        <title>The bagworm genome reveals a unique fibroin gene that provides high tensile strength.</title>
        <authorList>
            <person name="Kono N."/>
            <person name="Nakamura H."/>
            <person name="Ohtoshi R."/>
            <person name="Tomita M."/>
            <person name="Numata K."/>
            <person name="Arakawa K."/>
        </authorList>
    </citation>
    <scope>NUCLEOTIDE SEQUENCE [LARGE SCALE GENOMIC DNA]</scope>
</reference>
<dbReference type="PANTHER" id="PTHR46473">
    <property type="entry name" value="GH08155P"/>
    <property type="match status" value="1"/>
</dbReference>